<gene>
    <name evidence="1" type="ORF">METZ01_LOCUS208435</name>
</gene>
<accession>A0A382F0C6</accession>
<dbReference type="EMBL" id="UINC01046943">
    <property type="protein sequence ID" value="SVB55581.1"/>
    <property type="molecule type" value="Genomic_DNA"/>
</dbReference>
<evidence type="ECO:0000313" key="1">
    <source>
        <dbReference type="EMBL" id="SVB55581.1"/>
    </source>
</evidence>
<dbReference type="AlphaFoldDB" id="A0A382F0C6"/>
<sequence>MGQSVLVMRQVPGKTHANSLILIDIPKRLTYPRICGIMMF</sequence>
<name>A0A382F0C6_9ZZZZ</name>
<organism evidence="1">
    <name type="scientific">marine metagenome</name>
    <dbReference type="NCBI Taxonomy" id="408172"/>
    <lineage>
        <taxon>unclassified sequences</taxon>
        <taxon>metagenomes</taxon>
        <taxon>ecological metagenomes</taxon>
    </lineage>
</organism>
<protein>
    <submittedName>
        <fullName evidence="1">Uncharacterized protein</fullName>
    </submittedName>
</protein>
<proteinExistence type="predicted"/>
<reference evidence="1" key="1">
    <citation type="submission" date="2018-05" db="EMBL/GenBank/DDBJ databases">
        <authorList>
            <person name="Lanie J.A."/>
            <person name="Ng W.-L."/>
            <person name="Kazmierczak K.M."/>
            <person name="Andrzejewski T.M."/>
            <person name="Davidsen T.M."/>
            <person name="Wayne K.J."/>
            <person name="Tettelin H."/>
            <person name="Glass J.I."/>
            <person name="Rusch D."/>
            <person name="Podicherti R."/>
            <person name="Tsui H.-C.T."/>
            <person name="Winkler M.E."/>
        </authorList>
    </citation>
    <scope>NUCLEOTIDE SEQUENCE</scope>
</reference>